<dbReference type="Pfam" id="PF13431">
    <property type="entry name" value="TPR_17"/>
    <property type="match status" value="1"/>
</dbReference>
<feature type="chain" id="PRO_5039665479" evidence="4">
    <location>
        <begin position="20"/>
        <end position="577"/>
    </location>
</feature>
<reference evidence="5" key="2">
    <citation type="submission" date="2021-04" db="EMBL/GenBank/DDBJ databases">
        <authorList>
            <person name="Gilroy R."/>
        </authorList>
    </citation>
    <scope>NUCLEOTIDE SEQUENCE</scope>
    <source>
        <strain evidence="5">23274</strain>
    </source>
</reference>
<keyword evidence="1" id="KW-0677">Repeat</keyword>
<dbReference type="PANTHER" id="PTHR45586:SF1">
    <property type="entry name" value="LIPOPOLYSACCHARIDE ASSEMBLY PROTEIN B"/>
    <property type="match status" value="1"/>
</dbReference>
<dbReference type="Gene3D" id="1.25.40.10">
    <property type="entry name" value="Tetratricopeptide repeat domain"/>
    <property type="match status" value="3"/>
</dbReference>
<organism evidence="5 6">
    <name type="scientific">Candidatus Odoribacter faecigallinarum</name>
    <dbReference type="NCBI Taxonomy" id="2838706"/>
    <lineage>
        <taxon>Bacteria</taxon>
        <taxon>Pseudomonadati</taxon>
        <taxon>Bacteroidota</taxon>
        <taxon>Bacteroidia</taxon>
        <taxon>Bacteroidales</taxon>
        <taxon>Odoribacteraceae</taxon>
        <taxon>Odoribacter</taxon>
    </lineage>
</organism>
<dbReference type="PROSITE" id="PS50005">
    <property type="entry name" value="TPR"/>
    <property type="match status" value="2"/>
</dbReference>
<feature type="repeat" description="TPR" evidence="3">
    <location>
        <begin position="422"/>
        <end position="455"/>
    </location>
</feature>
<keyword evidence="4" id="KW-0732">Signal</keyword>
<dbReference type="InterPro" id="IPR051012">
    <property type="entry name" value="CellSynth/LPSAsmb/PSIAsmb"/>
</dbReference>
<evidence type="ECO:0000313" key="6">
    <source>
        <dbReference type="Proteomes" id="UP000824202"/>
    </source>
</evidence>
<proteinExistence type="predicted"/>
<dbReference type="SMART" id="SM00028">
    <property type="entry name" value="TPR"/>
    <property type="match status" value="8"/>
</dbReference>
<accession>A0A9D1UYW8</accession>
<evidence type="ECO:0000256" key="4">
    <source>
        <dbReference type="SAM" id="SignalP"/>
    </source>
</evidence>
<keyword evidence="2 3" id="KW-0802">TPR repeat</keyword>
<protein>
    <submittedName>
        <fullName evidence="5">Tetratricopeptide repeat protein</fullName>
    </submittedName>
</protein>
<dbReference type="InterPro" id="IPR019734">
    <property type="entry name" value="TPR_rpt"/>
</dbReference>
<dbReference type="AlphaFoldDB" id="A0A9D1UYW8"/>
<dbReference type="PANTHER" id="PTHR45586">
    <property type="entry name" value="TPR REPEAT-CONTAINING PROTEIN PA4667"/>
    <property type="match status" value="1"/>
</dbReference>
<sequence>MKRWIVLTVMFLFVANVFADNRKKDETVQKLDEEASEEFDYSFMEGVRNNLIGNFKDALGWFGHCLEIQPSSAVAKYEIANLLMLSENYTDALEFARGAVSDNPDNIWYKILLANVLQKKSMIEEACNVYADIIENNPEREEFYLIEAALYTSVEKWQKAIDVYDKYEAHFGITEPASIEKIKLYTKLDNVKKASAELLKLFKKYPERSEYLSLLAELYFNYGQDKKGLQILHRLLKADPENGFVHFYLADYFRSKKQLEEADEHTREALVSDKIDNNFKIQYILRLILNADTTVITEDELDSYMNVLMSKYSDDLAVRALHSDFLRKDNKLEEAKQELEYILARDKNNYLIWEELLLLCNELQDNDAMYARSLEAMKYFPEQPLPYVLAAIKLMIDSNFVDAVPFLQKGVELCNENQALKSQFYAYLGDCYYELDSTEMAFGMYDKVLEINPNDAVVLNNYAYYLALKKENLSKAEQMSAQAVKLDPENATALDTYAWVLYVRGDYSQAQFYMKLCLEKSKETSGIYYDHYGDILYKNGQKEEALSMWKKALELGVDDEKSREVLKRKIETGILPE</sequence>
<evidence type="ECO:0000256" key="1">
    <source>
        <dbReference type="ARBA" id="ARBA00022737"/>
    </source>
</evidence>
<feature type="repeat" description="TPR" evidence="3">
    <location>
        <begin position="209"/>
        <end position="242"/>
    </location>
</feature>
<evidence type="ECO:0000256" key="2">
    <source>
        <dbReference type="ARBA" id="ARBA00022803"/>
    </source>
</evidence>
<feature type="signal peptide" evidence="4">
    <location>
        <begin position="1"/>
        <end position="19"/>
    </location>
</feature>
<dbReference type="InterPro" id="IPR011990">
    <property type="entry name" value="TPR-like_helical_dom_sf"/>
</dbReference>
<dbReference type="Proteomes" id="UP000824202">
    <property type="component" value="Unassembled WGS sequence"/>
</dbReference>
<evidence type="ECO:0000313" key="5">
    <source>
        <dbReference type="EMBL" id="HIX02992.1"/>
    </source>
</evidence>
<reference evidence="5" key="1">
    <citation type="journal article" date="2021" name="PeerJ">
        <title>Extensive microbial diversity within the chicken gut microbiome revealed by metagenomics and culture.</title>
        <authorList>
            <person name="Gilroy R."/>
            <person name="Ravi A."/>
            <person name="Getino M."/>
            <person name="Pursley I."/>
            <person name="Horton D.L."/>
            <person name="Alikhan N.F."/>
            <person name="Baker D."/>
            <person name="Gharbi K."/>
            <person name="Hall N."/>
            <person name="Watson M."/>
            <person name="Adriaenssens E.M."/>
            <person name="Foster-Nyarko E."/>
            <person name="Jarju S."/>
            <person name="Secka A."/>
            <person name="Antonio M."/>
            <person name="Oren A."/>
            <person name="Chaudhuri R.R."/>
            <person name="La Ragione R."/>
            <person name="Hildebrand F."/>
            <person name="Pallen M.J."/>
        </authorList>
    </citation>
    <scope>NUCLEOTIDE SEQUENCE</scope>
    <source>
        <strain evidence="5">23274</strain>
    </source>
</reference>
<dbReference type="SUPFAM" id="SSF48452">
    <property type="entry name" value="TPR-like"/>
    <property type="match status" value="3"/>
</dbReference>
<name>A0A9D1UYW8_9BACT</name>
<evidence type="ECO:0000256" key="3">
    <source>
        <dbReference type="PROSITE-ProRule" id="PRU00339"/>
    </source>
</evidence>
<gene>
    <name evidence="5" type="ORF">H9863_02595</name>
</gene>
<dbReference type="EMBL" id="DXFT01000053">
    <property type="protein sequence ID" value="HIX02992.1"/>
    <property type="molecule type" value="Genomic_DNA"/>
</dbReference>
<comment type="caution">
    <text evidence="5">The sequence shown here is derived from an EMBL/GenBank/DDBJ whole genome shotgun (WGS) entry which is preliminary data.</text>
</comment>